<dbReference type="EMBL" id="AESD01001116">
    <property type="protein sequence ID" value="EHJ09253.1"/>
    <property type="molecule type" value="Genomic_DNA"/>
</dbReference>
<sequence length="90" mass="10358">MKLGINADRLSCHKFIVNQFRLFLCQAAYILMLELRTSAEGTRLETAQVSRLRETIIKIAARVSVSVRRTLVELAAHCPFREEILLMVQR</sequence>
<dbReference type="InterPro" id="IPR025668">
    <property type="entry name" value="Tnp_DDE_dom"/>
</dbReference>
<comment type="caution">
    <text evidence="2">The sequence shown here is derived from an EMBL/GenBank/DDBJ whole genome shotgun (WGS) entry which is preliminary data.</text>
</comment>
<evidence type="ECO:0000259" key="1">
    <source>
        <dbReference type="Pfam" id="PF13701"/>
    </source>
</evidence>
<accession>G5JEY3</accession>
<proteinExistence type="predicted"/>
<dbReference type="Pfam" id="PF13701">
    <property type="entry name" value="DDE_Tnp_1_4"/>
    <property type="match status" value="1"/>
</dbReference>
<gene>
    <name evidence="2" type="ORF">CWATWH0003_B320</name>
</gene>
<organism evidence="2 3">
    <name type="scientific">Crocosphaera watsonii WH 0003</name>
    <dbReference type="NCBI Taxonomy" id="423471"/>
    <lineage>
        <taxon>Bacteria</taxon>
        <taxon>Bacillati</taxon>
        <taxon>Cyanobacteriota</taxon>
        <taxon>Cyanophyceae</taxon>
        <taxon>Oscillatoriophycideae</taxon>
        <taxon>Chroococcales</taxon>
        <taxon>Aphanothecaceae</taxon>
        <taxon>Crocosphaera</taxon>
    </lineage>
</organism>
<protein>
    <submittedName>
        <fullName evidence="2">Transposase, IS1380 family</fullName>
    </submittedName>
</protein>
<dbReference type="PATRIC" id="fig|423471.3.peg.5586"/>
<reference evidence="2 3" key="1">
    <citation type="journal article" date="2011" name="Front. Microbiol.">
        <title>Two Strains of Crocosphaera watsonii with Highly Conserved Genomes are Distinguished by Strain-Specific Features.</title>
        <authorList>
            <person name="Bench S.R."/>
            <person name="Ilikchyan I.N."/>
            <person name="Tripp H.J."/>
            <person name="Zehr J.P."/>
        </authorList>
    </citation>
    <scope>NUCLEOTIDE SEQUENCE [LARGE SCALE GENOMIC DNA]</scope>
    <source>
        <strain evidence="2 3">WH 0003</strain>
    </source>
</reference>
<evidence type="ECO:0000313" key="2">
    <source>
        <dbReference type="EMBL" id="EHJ09253.1"/>
    </source>
</evidence>
<feature type="domain" description="Transposase DDE" evidence="1">
    <location>
        <begin position="2"/>
        <end position="89"/>
    </location>
</feature>
<dbReference type="AlphaFoldDB" id="G5JEY3"/>
<dbReference type="Proteomes" id="UP000003477">
    <property type="component" value="Unassembled WGS sequence"/>
</dbReference>
<evidence type="ECO:0000313" key="3">
    <source>
        <dbReference type="Proteomes" id="UP000003477"/>
    </source>
</evidence>
<name>G5JEY3_CROWT</name>